<dbReference type="InterPro" id="IPR006143">
    <property type="entry name" value="RND_pump_MFP"/>
</dbReference>
<evidence type="ECO:0000256" key="4">
    <source>
        <dbReference type="SAM" id="SignalP"/>
    </source>
</evidence>
<dbReference type="AlphaFoldDB" id="A0A1M6N140"/>
<proteinExistence type="inferred from homology"/>
<evidence type="ECO:0000256" key="3">
    <source>
        <dbReference type="ARBA" id="ARBA00022448"/>
    </source>
</evidence>
<dbReference type="InterPro" id="IPR058625">
    <property type="entry name" value="MdtA-like_BSH"/>
</dbReference>
<feature type="chain" id="PRO_5038609560" evidence="4">
    <location>
        <begin position="23"/>
        <end position="373"/>
    </location>
</feature>
<sequence>MARRISRFVLWGGLLAGLTLLAAGCGGPAKPVAADVKKLAGPITVTVVQMAPAERYYETAGTVKAHVVSKVAPKIMGAVTAVYVQSGDLVQAGQVLAELADTEIRQQVAAAEAGYREADKGLQLAERNRALQAVTYERYETLYRQAAISRQQVDEIRTQHELAQLAYEQAMDGRDRAGAILAEAKAGSRLVAPVSGVVTEKNLEIGNMVQAGVPVVTVEDNRAFLVECYVAAGSVDKVQPGMAAWFDTAGGRTIAGTVKEVVPAVDVASRSALVKISLADRTVKTGEYGKVRFLLDRQNMLSVPQTAVIAKGQLTGVYVLDGQERIWYRLVRLGRQYGSVVEIISGLQDGDLVVTGGMEYATDGALAGEVNRL</sequence>
<reference evidence="7 8" key="1">
    <citation type="submission" date="2016-11" db="EMBL/GenBank/DDBJ databases">
        <authorList>
            <person name="Varghese N."/>
            <person name="Submissions S."/>
        </authorList>
    </citation>
    <scope>NUCLEOTIDE SEQUENCE [LARGE SCALE GENOMIC DNA]</scope>
    <source>
        <strain evidence="7 8">DSM 15287</strain>
    </source>
</reference>
<organism evidence="7 8">
    <name type="scientific">Propionispora hippei DSM 15287</name>
    <dbReference type="NCBI Taxonomy" id="1123003"/>
    <lineage>
        <taxon>Bacteria</taxon>
        <taxon>Bacillati</taxon>
        <taxon>Bacillota</taxon>
        <taxon>Negativicutes</taxon>
        <taxon>Selenomonadales</taxon>
        <taxon>Sporomusaceae</taxon>
        <taxon>Propionispora</taxon>
    </lineage>
</organism>
<comment type="subcellular location">
    <subcellularLocation>
        <location evidence="1">Cell envelope</location>
    </subcellularLocation>
</comment>
<keyword evidence="3" id="KW-0813">Transport</keyword>
<dbReference type="Pfam" id="PF25967">
    <property type="entry name" value="RND-MFP_C"/>
    <property type="match status" value="1"/>
</dbReference>
<name>A0A1M6N140_9FIRM</name>
<evidence type="ECO:0000256" key="1">
    <source>
        <dbReference type="ARBA" id="ARBA00004196"/>
    </source>
</evidence>
<evidence type="ECO:0000313" key="7">
    <source>
        <dbReference type="EMBL" id="SHJ89352.1"/>
    </source>
</evidence>
<dbReference type="EMBL" id="FQZD01000047">
    <property type="protein sequence ID" value="SHJ89352.1"/>
    <property type="molecule type" value="Genomic_DNA"/>
</dbReference>
<dbReference type="Gene3D" id="2.40.420.20">
    <property type="match status" value="1"/>
</dbReference>
<feature type="signal peptide" evidence="4">
    <location>
        <begin position="1"/>
        <end position="22"/>
    </location>
</feature>
<dbReference type="PANTHER" id="PTHR30469:SF15">
    <property type="entry name" value="HLYD FAMILY OF SECRETION PROTEINS"/>
    <property type="match status" value="1"/>
</dbReference>
<comment type="similarity">
    <text evidence="2">Belongs to the membrane fusion protein (MFP) (TC 8.A.1) family.</text>
</comment>
<dbReference type="Proteomes" id="UP000322917">
    <property type="component" value="Unassembled WGS sequence"/>
</dbReference>
<dbReference type="Gene3D" id="2.40.30.170">
    <property type="match status" value="1"/>
</dbReference>
<evidence type="ECO:0000256" key="2">
    <source>
        <dbReference type="ARBA" id="ARBA00009477"/>
    </source>
</evidence>
<dbReference type="RefSeq" id="WP_149736182.1">
    <property type="nucleotide sequence ID" value="NZ_FQZD01000047.1"/>
</dbReference>
<evidence type="ECO:0000259" key="6">
    <source>
        <dbReference type="Pfam" id="PF25967"/>
    </source>
</evidence>
<dbReference type="PROSITE" id="PS51257">
    <property type="entry name" value="PROKAR_LIPOPROTEIN"/>
    <property type="match status" value="1"/>
</dbReference>
<feature type="domain" description="Multidrug resistance protein MdtA-like C-terminal permuted SH3" evidence="6">
    <location>
        <begin position="299"/>
        <end position="359"/>
    </location>
</feature>
<dbReference type="GO" id="GO:1990281">
    <property type="term" value="C:efflux pump complex"/>
    <property type="evidence" value="ECO:0007669"/>
    <property type="project" value="TreeGrafter"/>
</dbReference>
<dbReference type="Pfam" id="PF25917">
    <property type="entry name" value="BSH_RND"/>
    <property type="match status" value="1"/>
</dbReference>
<gene>
    <name evidence="7" type="ORF">SAMN02745170_03623</name>
</gene>
<dbReference type="InterPro" id="IPR058627">
    <property type="entry name" value="MdtA-like_C"/>
</dbReference>
<evidence type="ECO:0000313" key="8">
    <source>
        <dbReference type="Proteomes" id="UP000322917"/>
    </source>
</evidence>
<dbReference type="NCBIfam" id="TIGR01730">
    <property type="entry name" value="RND_mfp"/>
    <property type="match status" value="1"/>
</dbReference>
<evidence type="ECO:0000259" key="5">
    <source>
        <dbReference type="Pfam" id="PF25917"/>
    </source>
</evidence>
<dbReference type="Gene3D" id="1.10.287.470">
    <property type="entry name" value="Helix hairpin bin"/>
    <property type="match status" value="1"/>
</dbReference>
<dbReference type="SUPFAM" id="SSF111369">
    <property type="entry name" value="HlyD-like secretion proteins"/>
    <property type="match status" value="1"/>
</dbReference>
<dbReference type="Gene3D" id="2.40.50.100">
    <property type="match status" value="1"/>
</dbReference>
<keyword evidence="8" id="KW-1185">Reference proteome</keyword>
<keyword evidence="4" id="KW-0732">Signal</keyword>
<feature type="domain" description="Multidrug resistance protein MdtA-like barrel-sandwich hybrid" evidence="5">
    <location>
        <begin position="70"/>
        <end position="214"/>
    </location>
</feature>
<dbReference type="PANTHER" id="PTHR30469">
    <property type="entry name" value="MULTIDRUG RESISTANCE PROTEIN MDTA"/>
    <property type="match status" value="1"/>
</dbReference>
<dbReference type="GO" id="GO:0015562">
    <property type="term" value="F:efflux transmembrane transporter activity"/>
    <property type="evidence" value="ECO:0007669"/>
    <property type="project" value="TreeGrafter"/>
</dbReference>
<protein>
    <submittedName>
        <fullName evidence="7">RND family efflux transporter, MFP subunit</fullName>
    </submittedName>
</protein>
<dbReference type="OrthoDB" id="5392603at2"/>
<accession>A0A1M6N140</accession>